<dbReference type="RefSeq" id="WP_013598725.1">
    <property type="nucleotide sequence ID" value="NC_015144.1"/>
</dbReference>
<gene>
    <name evidence="4" type="ordered locus">Weevi_1638</name>
</gene>
<dbReference type="EMBL" id="CP002455">
    <property type="protein sequence ID" value="ADX68336.1"/>
    <property type="molecule type" value="Genomic_DNA"/>
</dbReference>
<reference evidence="5" key="2">
    <citation type="journal article" date="2011" name="Stand. Genomic Sci.">
        <title>Complete genome sequence of Weeksella virosa type strain (9751T).</title>
        <authorList>
            <person name="Lang E."/>
            <person name="Teshima H."/>
            <person name="Lucas S."/>
            <person name="Lapidus A."/>
            <person name="Hammon N."/>
            <person name="Deshpande S."/>
            <person name="Nolan M."/>
            <person name="Cheng J."/>
            <person name="Pitluck S."/>
            <person name="Liolios K."/>
            <person name="Pagani I."/>
            <person name="Mikhailova N."/>
            <person name="Ivanova N."/>
            <person name="Mavromatis K."/>
            <person name="Pati A."/>
            <person name="Tapia R."/>
            <person name="Han C."/>
            <person name="Goodwin L."/>
            <person name="Chen A."/>
            <person name="Palaniappan K."/>
            <person name="Land M."/>
            <person name="Hauser L."/>
            <person name="Chang Y."/>
            <person name="Jeffries C."/>
            <person name="Brambilla E."/>
            <person name="Kopitz M."/>
            <person name="Rohde M."/>
            <person name="Goker M."/>
            <person name="Tindall B."/>
            <person name="Detter J."/>
            <person name="Woyke T."/>
            <person name="Bristow J."/>
            <person name="Eisen J."/>
            <person name="Markowitz V."/>
            <person name="Hugenholtz P."/>
            <person name="Klenk H."/>
            <person name="Kyrpides N."/>
        </authorList>
    </citation>
    <scope>NUCLEOTIDE SEQUENCE [LARGE SCALE GENOMIC DNA]</scope>
    <source>
        <strain evidence="5">ATCC 43766 / DSM 16922 / JCM 21250 / NBRC 16016 / NCTC 11634 / CL345/78</strain>
    </source>
</reference>
<dbReference type="HOGENOM" id="CLU_1026533_0_0_10"/>
<sequence>MKKIYSLIAVAALSTFSFAQVNAIPGSDFENWEEFTSGVNSYGIKAYAVQGVGKGVDGSNSLNITTNTQKNDYVFTSRLGSKLTSQPKQITFWVKGTAGKTLSLNIYKVDGTYYPYNVGDLSADTTVVSSANNQYAGVINTNGNWVKVTLDLSDKTDLNVTDLDKDFFALKIGKDVDYALDIDNIQLWDMNMNVYTLTPEKTVLNTLWTNTASFDVKGKATVEVYNTNGQIVKTFEVNGKQTVNVSSLAKGIYFVKTTTNGTSSTTKVVKK</sequence>
<dbReference type="Proteomes" id="UP000008641">
    <property type="component" value="Chromosome"/>
</dbReference>
<dbReference type="NCBIfam" id="TIGR04183">
    <property type="entry name" value="Por_Secre_tail"/>
    <property type="match status" value="1"/>
</dbReference>
<reference evidence="4 5" key="1">
    <citation type="journal article" date="2011" name="Stand. Genomic Sci.">
        <title>Complete genome sequence of Weeksella virosa type strain (9751).</title>
        <authorList>
            <person name="Lang E."/>
            <person name="Teshima H."/>
            <person name="Lucas S."/>
            <person name="Lapidus A."/>
            <person name="Hammon N."/>
            <person name="Deshpande S."/>
            <person name="Nolan M."/>
            <person name="Cheng J.F."/>
            <person name="Pitluck S."/>
            <person name="Liolios K."/>
            <person name="Pagani I."/>
            <person name="Mikhailova N."/>
            <person name="Ivanova N."/>
            <person name="Mavromatis K."/>
            <person name="Pati A."/>
            <person name="Tapia R."/>
            <person name="Han C."/>
            <person name="Goodwin L."/>
            <person name="Chen A."/>
            <person name="Palaniappan K."/>
            <person name="Land M."/>
            <person name="Hauser L."/>
            <person name="Chang Y.J."/>
            <person name="Jeffries C.D."/>
            <person name="Brambilla E.M."/>
            <person name="Kopitz M."/>
            <person name="Rohde M."/>
            <person name="Goker M."/>
            <person name="Tindall B.J."/>
            <person name="Detter J.C."/>
            <person name="Woyke T."/>
            <person name="Bristow J."/>
            <person name="Eisen J.A."/>
            <person name="Markowitz V."/>
            <person name="Hugenholtz P."/>
            <person name="Klenk H.P."/>
            <person name="Kyrpides N.C."/>
        </authorList>
    </citation>
    <scope>NUCLEOTIDE SEQUENCE [LARGE SCALE GENOMIC DNA]</scope>
    <source>
        <strain evidence="5">ATCC 43766 / DSM 16922 / JCM 21250 / NBRC 16016 / NCTC 11634 / CL345/78</strain>
    </source>
</reference>
<keyword evidence="1 2" id="KW-0732">Signal</keyword>
<dbReference type="KEGG" id="wvi:Weevi_1638"/>
<dbReference type="InterPro" id="IPR026444">
    <property type="entry name" value="Secre_tail"/>
</dbReference>
<evidence type="ECO:0000256" key="2">
    <source>
        <dbReference type="SAM" id="SignalP"/>
    </source>
</evidence>
<keyword evidence="5" id="KW-1185">Reference proteome</keyword>
<evidence type="ECO:0000313" key="4">
    <source>
        <dbReference type="EMBL" id="ADX68336.1"/>
    </source>
</evidence>
<accession>F0NZI9</accession>
<dbReference type="Pfam" id="PF18962">
    <property type="entry name" value="Por_Secre_tail"/>
    <property type="match status" value="1"/>
</dbReference>
<feature type="domain" description="Secretion system C-terminal sorting" evidence="3">
    <location>
        <begin position="216"/>
        <end position="269"/>
    </location>
</feature>
<dbReference type="eggNOG" id="COG4085">
    <property type="taxonomic scope" value="Bacteria"/>
</dbReference>
<organism evidence="4 5">
    <name type="scientific">Weeksella virosa (strain ATCC 43766 / DSM 16922 / JCM 21250 / CCUG 30538 / CDC 9751 / IAM 14551 / NBRC 16016 / NCTC 11634 / CL345/78)</name>
    <dbReference type="NCBI Taxonomy" id="865938"/>
    <lineage>
        <taxon>Bacteria</taxon>
        <taxon>Pseudomonadati</taxon>
        <taxon>Bacteroidota</taxon>
        <taxon>Flavobacteriia</taxon>
        <taxon>Flavobacteriales</taxon>
        <taxon>Weeksellaceae</taxon>
        <taxon>Weeksella</taxon>
    </lineage>
</organism>
<dbReference type="OrthoDB" id="1492759at2"/>
<feature type="signal peptide" evidence="2">
    <location>
        <begin position="1"/>
        <end position="19"/>
    </location>
</feature>
<protein>
    <recommendedName>
        <fullName evidence="3">Secretion system C-terminal sorting domain-containing protein</fullName>
    </recommendedName>
</protein>
<evidence type="ECO:0000256" key="1">
    <source>
        <dbReference type="ARBA" id="ARBA00022729"/>
    </source>
</evidence>
<name>F0NZI9_WEEVC</name>
<dbReference type="AlphaFoldDB" id="F0NZI9"/>
<proteinExistence type="predicted"/>
<feature type="chain" id="PRO_5003253618" description="Secretion system C-terminal sorting domain-containing protein" evidence="2">
    <location>
        <begin position="20"/>
        <end position="271"/>
    </location>
</feature>
<evidence type="ECO:0000313" key="5">
    <source>
        <dbReference type="Proteomes" id="UP000008641"/>
    </source>
</evidence>
<evidence type="ECO:0000259" key="3">
    <source>
        <dbReference type="Pfam" id="PF18962"/>
    </source>
</evidence>